<accession>A0AAW1V093</accession>
<evidence type="ECO:0000313" key="4">
    <source>
        <dbReference type="Proteomes" id="UP001431783"/>
    </source>
</evidence>
<dbReference type="PROSITE" id="PS50181">
    <property type="entry name" value="FBOX"/>
    <property type="match status" value="1"/>
</dbReference>
<dbReference type="PANTHER" id="PTHR13318">
    <property type="entry name" value="PARTNER OF PAIRED, ISOFORM B-RELATED"/>
    <property type="match status" value="1"/>
</dbReference>
<evidence type="ECO:0000259" key="2">
    <source>
        <dbReference type="PROSITE" id="PS50181"/>
    </source>
</evidence>
<name>A0AAW1V093_9CUCU</name>
<dbReference type="Gene3D" id="3.80.10.10">
    <property type="entry name" value="Ribonuclease Inhibitor"/>
    <property type="match status" value="2"/>
</dbReference>
<dbReference type="EMBL" id="JARQZJ010000121">
    <property type="protein sequence ID" value="KAK9888739.1"/>
    <property type="molecule type" value="Genomic_DNA"/>
</dbReference>
<dbReference type="InterPro" id="IPR006553">
    <property type="entry name" value="Leu-rich_rpt_Cys-con_subtyp"/>
</dbReference>
<dbReference type="AlphaFoldDB" id="A0AAW1V093"/>
<organism evidence="3 4">
    <name type="scientific">Henosepilachna vigintioctopunctata</name>
    <dbReference type="NCBI Taxonomy" id="420089"/>
    <lineage>
        <taxon>Eukaryota</taxon>
        <taxon>Metazoa</taxon>
        <taxon>Ecdysozoa</taxon>
        <taxon>Arthropoda</taxon>
        <taxon>Hexapoda</taxon>
        <taxon>Insecta</taxon>
        <taxon>Pterygota</taxon>
        <taxon>Neoptera</taxon>
        <taxon>Endopterygota</taxon>
        <taxon>Coleoptera</taxon>
        <taxon>Polyphaga</taxon>
        <taxon>Cucujiformia</taxon>
        <taxon>Coccinelloidea</taxon>
        <taxon>Coccinellidae</taxon>
        <taxon>Epilachninae</taxon>
        <taxon>Epilachnini</taxon>
        <taxon>Henosepilachna</taxon>
    </lineage>
</organism>
<gene>
    <name evidence="3" type="ORF">WA026_000966</name>
</gene>
<evidence type="ECO:0000313" key="3">
    <source>
        <dbReference type="EMBL" id="KAK9888739.1"/>
    </source>
</evidence>
<dbReference type="SMART" id="SM00367">
    <property type="entry name" value="LRR_CC"/>
    <property type="match status" value="5"/>
</dbReference>
<dbReference type="SUPFAM" id="SSF81383">
    <property type="entry name" value="F-box domain"/>
    <property type="match status" value="1"/>
</dbReference>
<proteinExistence type="predicted"/>
<dbReference type="SUPFAM" id="SSF52047">
    <property type="entry name" value="RNI-like"/>
    <property type="match status" value="1"/>
</dbReference>
<dbReference type="Proteomes" id="UP001431783">
    <property type="component" value="Unassembled WGS sequence"/>
</dbReference>
<dbReference type="Pfam" id="PF12937">
    <property type="entry name" value="F-box-like"/>
    <property type="match status" value="1"/>
</dbReference>
<protein>
    <recommendedName>
        <fullName evidence="2">F-box domain-containing protein</fullName>
    </recommendedName>
</protein>
<dbReference type="PANTHER" id="PTHR13318:SF190">
    <property type="entry name" value="PARTNER OF PAIRED, ISOFORM B"/>
    <property type="match status" value="1"/>
</dbReference>
<feature type="domain" description="F-box" evidence="2">
    <location>
        <begin position="30"/>
        <end position="76"/>
    </location>
</feature>
<dbReference type="GO" id="GO:0019005">
    <property type="term" value="C:SCF ubiquitin ligase complex"/>
    <property type="evidence" value="ECO:0007669"/>
    <property type="project" value="TreeGrafter"/>
</dbReference>
<reference evidence="3 4" key="1">
    <citation type="submission" date="2023-03" db="EMBL/GenBank/DDBJ databases">
        <title>Genome insight into feeding habits of ladybird beetles.</title>
        <authorList>
            <person name="Li H.-S."/>
            <person name="Huang Y.-H."/>
            <person name="Pang H."/>
        </authorList>
    </citation>
    <scope>NUCLEOTIDE SEQUENCE [LARGE SCALE GENOMIC DNA]</scope>
    <source>
        <strain evidence="3">SYSU_2023b</strain>
        <tissue evidence="3">Whole body</tissue>
    </source>
</reference>
<dbReference type="SMART" id="SM00256">
    <property type="entry name" value="FBOX"/>
    <property type="match status" value="1"/>
</dbReference>
<keyword evidence="1" id="KW-0833">Ubl conjugation pathway</keyword>
<dbReference type="InterPro" id="IPR036047">
    <property type="entry name" value="F-box-like_dom_sf"/>
</dbReference>
<evidence type="ECO:0000256" key="1">
    <source>
        <dbReference type="ARBA" id="ARBA00022786"/>
    </source>
</evidence>
<keyword evidence="4" id="KW-1185">Reference proteome</keyword>
<sequence>MYPSNNLLSEQSLNSFDNDSLFEDRFQKTVKGFNRLPQELLLKIFSHLDERDLYNAQQVCQRWKKGALNPSLWDKLKIQGLHTTESVNDALKKIWLFDQLKQVYIKDVLEASVLLRQVYRCLPNLQYLIIRHCSSITPMTMKAVLRKCHLLKMLDLKGTSFKDNAFLEELPKLEHLKILNLSENEHLSIKDFIDISLNCRYLEEFYVSTIKSDTSHKRITDDDCKFIVSTMTRNLKGFCIDGATLTDACFQTILLCDKLQHLGFHRAYNLTGKTVSVIWQYLKNLKTLKLTFGNQIADSDIESLFLRGKMEFCRLEIVDLTGCWKISNNSILAVSQSCPKLRKLIIKCCKKITDIAPLKKCENLEILNVSFCSELLIGPWLPVPTSIRVVFIDKGYNLNELLHSLNTEKRKIKICICHSQYKKSFEIYRPDSSGK</sequence>
<dbReference type="GO" id="GO:0031146">
    <property type="term" value="P:SCF-dependent proteasomal ubiquitin-dependent protein catabolic process"/>
    <property type="evidence" value="ECO:0007669"/>
    <property type="project" value="TreeGrafter"/>
</dbReference>
<dbReference type="InterPro" id="IPR032675">
    <property type="entry name" value="LRR_dom_sf"/>
</dbReference>
<dbReference type="InterPro" id="IPR001810">
    <property type="entry name" value="F-box_dom"/>
</dbReference>
<comment type="caution">
    <text evidence="3">The sequence shown here is derived from an EMBL/GenBank/DDBJ whole genome shotgun (WGS) entry which is preliminary data.</text>
</comment>